<organism evidence="1 2">
    <name type="scientific">Rhizobium alvei</name>
    <dbReference type="NCBI Taxonomy" id="1132659"/>
    <lineage>
        <taxon>Bacteria</taxon>
        <taxon>Pseudomonadati</taxon>
        <taxon>Pseudomonadota</taxon>
        <taxon>Alphaproteobacteria</taxon>
        <taxon>Hyphomicrobiales</taxon>
        <taxon>Rhizobiaceae</taxon>
        <taxon>Rhizobium/Agrobacterium group</taxon>
        <taxon>Rhizobium</taxon>
    </lineage>
</organism>
<sequence length="118" mass="13345">MSERIRANLRLTFPGKRPFSHGKAELLELIRETGSIRQAAQKMDMSYRRAWLLIDEMNHMFREPVVDAQHGGKSGGGTALTAFGEAALERFRAMEMRAVDAIRDDLDWLASHATNKSE</sequence>
<accession>A0ABT8YG85</accession>
<reference evidence="1" key="1">
    <citation type="journal article" date="2015" name="Int. J. Syst. Evol. Microbiol.">
        <title>Rhizobium alvei sp. nov., isolated from a freshwater river.</title>
        <authorList>
            <person name="Sheu S.Y."/>
            <person name="Huang H.W."/>
            <person name="Young C.C."/>
            <person name="Chen W.M."/>
        </authorList>
    </citation>
    <scope>NUCLEOTIDE SEQUENCE</scope>
    <source>
        <strain evidence="1">TNR-22</strain>
    </source>
</reference>
<dbReference type="Proteomes" id="UP001174932">
    <property type="component" value="Unassembled WGS sequence"/>
</dbReference>
<dbReference type="RefSeq" id="WP_304374552.1">
    <property type="nucleotide sequence ID" value="NZ_JAUOZU010000001.1"/>
</dbReference>
<proteinExistence type="predicted"/>
<dbReference type="InterPro" id="IPR051815">
    <property type="entry name" value="Molybdate_resp_trans_reg"/>
</dbReference>
<comment type="caution">
    <text evidence="1">The sequence shown here is derived from an EMBL/GenBank/DDBJ whole genome shotgun (WGS) entry which is preliminary data.</text>
</comment>
<dbReference type="SUPFAM" id="SSF46785">
    <property type="entry name" value="Winged helix' DNA-binding domain"/>
    <property type="match status" value="1"/>
</dbReference>
<dbReference type="InterPro" id="IPR036388">
    <property type="entry name" value="WH-like_DNA-bd_sf"/>
</dbReference>
<evidence type="ECO:0000313" key="1">
    <source>
        <dbReference type="EMBL" id="MDO6962669.1"/>
    </source>
</evidence>
<keyword evidence="2" id="KW-1185">Reference proteome</keyword>
<dbReference type="PANTHER" id="PTHR30432">
    <property type="entry name" value="TRANSCRIPTIONAL REGULATOR MODE"/>
    <property type="match status" value="1"/>
</dbReference>
<evidence type="ECO:0000313" key="2">
    <source>
        <dbReference type="Proteomes" id="UP001174932"/>
    </source>
</evidence>
<dbReference type="InterPro" id="IPR036390">
    <property type="entry name" value="WH_DNA-bd_sf"/>
</dbReference>
<dbReference type="Gene3D" id="1.10.10.10">
    <property type="entry name" value="Winged helix-like DNA-binding domain superfamily/Winged helix DNA-binding domain"/>
    <property type="match status" value="1"/>
</dbReference>
<reference evidence="1" key="2">
    <citation type="submission" date="2023-07" db="EMBL/GenBank/DDBJ databases">
        <authorList>
            <person name="Shen H."/>
        </authorList>
    </citation>
    <scope>NUCLEOTIDE SEQUENCE</scope>
    <source>
        <strain evidence="1">TNR-22</strain>
    </source>
</reference>
<dbReference type="PANTHER" id="PTHR30432:SF1">
    <property type="entry name" value="DNA-BINDING TRANSCRIPTIONAL DUAL REGULATOR MODE"/>
    <property type="match status" value="1"/>
</dbReference>
<protein>
    <submittedName>
        <fullName evidence="1">Winged helix-turn-helix domain-containing protein</fullName>
    </submittedName>
</protein>
<gene>
    <name evidence="1" type="ORF">Q4481_01795</name>
</gene>
<dbReference type="EMBL" id="JAUOZU010000001">
    <property type="protein sequence ID" value="MDO6962669.1"/>
    <property type="molecule type" value="Genomic_DNA"/>
</dbReference>
<name>A0ABT8YG85_9HYPH</name>